<evidence type="ECO:0000313" key="9">
    <source>
        <dbReference type="Proteomes" id="UP000007875"/>
    </source>
</evidence>
<dbReference type="PROSITE" id="PS50835">
    <property type="entry name" value="IG_LIKE"/>
    <property type="match status" value="1"/>
</dbReference>
<evidence type="ECO:0000256" key="3">
    <source>
        <dbReference type="ARBA" id="ARBA00022553"/>
    </source>
</evidence>
<comment type="subcellular location">
    <subcellularLocation>
        <location evidence="1">Cytoplasm</location>
    </subcellularLocation>
</comment>
<dbReference type="Pfam" id="PF18362">
    <property type="entry name" value="THB"/>
    <property type="match status" value="1"/>
</dbReference>
<dbReference type="Proteomes" id="UP000007875">
    <property type="component" value="Unassembled WGS sequence"/>
</dbReference>
<evidence type="ECO:0000256" key="2">
    <source>
        <dbReference type="ARBA" id="ARBA00022490"/>
    </source>
</evidence>
<dbReference type="Pfam" id="PF07679">
    <property type="entry name" value="I-set"/>
    <property type="match status" value="1"/>
</dbReference>
<dbReference type="AlphaFoldDB" id="H2ZJW7"/>
<dbReference type="Gene3D" id="2.60.40.10">
    <property type="entry name" value="Immunoglobulins"/>
    <property type="match status" value="1"/>
</dbReference>
<dbReference type="InterPro" id="IPR036179">
    <property type="entry name" value="Ig-like_dom_sf"/>
</dbReference>
<sequence length="131" mass="14772">MLKTASTRDYDSIAFKFGIPDMRIMLRRLSQMSKLVNKKCPSFTQKLPESHALNLGEKLVLEAEVANEQMTVKWLKNGNEIAPGKGCQIVTKANKRYLMIDRTTKDDDATYSCVVGKDITTCEVFVQEPPV</sequence>
<organism evidence="8 9">
    <name type="scientific">Ciona savignyi</name>
    <name type="common">Pacific transparent sea squirt</name>
    <dbReference type="NCBI Taxonomy" id="51511"/>
    <lineage>
        <taxon>Eukaryota</taxon>
        <taxon>Metazoa</taxon>
        <taxon>Chordata</taxon>
        <taxon>Tunicata</taxon>
        <taxon>Ascidiacea</taxon>
        <taxon>Phlebobranchia</taxon>
        <taxon>Cionidae</taxon>
        <taxon>Ciona</taxon>
    </lineage>
</organism>
<dbReference type="InterPro" id="IPR013783">
    <property type="entry name" value="Ig-like_fold"/>
</dbReference>
<dbReference type="SUPFAM" id="SSF48726">
    <property type="entry name" value="Immunoglobulin"/>
    <property type="match status" value="1"/>
</dbReference>
<dbReference type="InterPro" id="IPR052385">
    <property type="entry name" value="Obscurin/Obscurin-like_Reg"/>
</dbReference>
<dbReference type="InterPro" id="IPR007110">
    <property type="entry name" value="Ig-like_dom"/>
</dbReference>
<dbReference type="InterPro" id="IPR040849">
    <property type="entry name" value="MyBP-C_THB"/>
</dbReference>
<accession>H2ZJW7</accession>
<evidence type="ECO:0000256" key="5">
    <source>
        <dbReference type="ARBA" id="ARBA00023157"/>
    </source>
</evidence>
<reference evidence="9" key="1">
    <citation type="submission" date="2003-08" db="EMBL/GenBank/DDBJ databases">
        <authorList>
            <person name="Birren B."/>
            <person name="Nusbaum C."/>
            <person name="Abebe A."/>
            <person name="Abouelleil A."/>
            <person name="Adekoya E."/>
            <person name="Ait-zahra M."/>
            <person name="Allen N."/>
            <person name="Allen T."/>
            <person name="An P."/>
            <person name="Anderson M."/>
            <person name="Anderson S."/>
            <person name="Arachchi H."/>
            <person name="Armbruster J."/>
            <person name="Bachantsang P."/>
            <person name="Baldwin J."/>
            <person name="Barry A."/>
            <person name="Bayul T."/>
            <person name="Blitshsteyn B."/>
            <person name="Bloom T."/>
            <person name="Blye J."/>
            <person name="Boguslavskiy L."/>
            <person name="Borowsky M."/>
            <person name="Boukhgalter B."/>
            <person name="Brunache A."/>
            <person name="Butler J."/>
            <person name="Calixte N."/>
            <person name="Calvo S."/>
            <person name="Camarata J."/>
            <person name="Campo K."/>
            <person name="Chang J."/>
            <person name="Cheshatsang Y."/>
            <person name="Citroen M."/>
            <person name="Collymore A."/>
            <person name="Considine T."/>
            <person name="Cook A."/>
            <person name="Cooke P."/>
            <person name="Corum B."/>
            <person name="Cuomo C."/>
            <person name="David R."/>
            <person name="Dawoe T."/>
            <person name="Degray S."/>
            <person name="Dodge S."/>
            <person name="Dooley K."/>
            <person name="Dorje P."/>
            <person name="Dorjee K."/>
            <person name="Dorris L."/>
            <person name="Duffey N."/>
            <person name="Dupes A."/>
            <person name="Elkins T."/>
            <person name="Engels R."/>
            <person name="Erickson J."/>
            <person name="Farina A."/>
            <person name="Faro S."/>
            <person name="Ferreira P."/>
            <person name="Fischer H."/>
            <person name="Fitzgerald M."/>
            <person name="Foley K."/>
            <person name="Gage D."/>
            <person name="Galagan J."/>
            <person name="Gearin G."/>
            <person name="Gnerre S."/>
            <person name="Gnirke A."/>
            <person name="Goyette A."/>
            <person name="Graham J."/>
            <person name="Grandbois E."/>
            <person name="Gyaltsen K."/>
            <person name="Hafez N."/>
            <person name="Hagopian D."/>
            <person name="Hagos B."/>
            <person name="Hall J."/>
            <person name="Hatcher B."/>
            <person name="Heller A."/>
            <person name="Higgins H."/>
            <person name="Honan T."/>
            <person name="Horn A."/>
            <person name="Houde N."/>
            <person name="Hughes L."/>
            <person name="Hulme W."/>
            <person name="Husby E."/>
            <person name="Iliev I."/>
            <person name="Jaffe D."/>
            <person name="Jones C."/>
            <person name="Kamal M."/>
            <person name="Kamat A."/>
            <person name="Kamvysselis M."/>
            <person name="Karlsson E."/>
            <person name="Kells C."/>
            <person name="Kieu A."/>
            <person name="Kisner P."/>
            <person name="Kodira C."/>
            <person name="Kulbokas E."/>
            <person name="Labutti K."/>
            <person name="Lama D."/>
            <person name="Landers T."/>
            <person name="Leger J."/>
            <person name="Levine S."/>
            <person name="Lewis D."/>
            <person name="Lewis T."/>
            <person name="Lindblad-toh K."/>
            <person name="Liu X."/>
            <person name="Lokyitsang T."/>
            <person name="Lokyitsang Y."/>
            <person name="Lucien O."/>
            <person name="Lui A."/>
            <person name="Ma L.J."/>
            <person name="Mabbitt R."/>
            <person name="Macdonald J."/>
            <person name="Maclean C."/>
            <person name="Major J."/>
            <person name="Manning J."/>
            <person name="Marabella R."/>
            <person name="Maru K."/>
            <person name="Matthews C."/>
            <person name="Mauceli E."/>
            <person name="Mccarthy M."/>
            <person name="Mcdonough S."/>
            <person name="Mcghee T."/>
            <person name="Meldrim J."/>
            <person name="Meneus L."/>
            <person name="Mesirov J."/>
            <person name="Mihalev A."/>
            <person name="Mihova T."/>
            <person name="Mikkelsen T."/>
            <person name="Mlenga V."/>
            <person name="Moru K."/>
            <person name="Mozes J."/>
            <person name="Mulrain L."/>
            <person name="Munson G."/>
            <person name="Naylor J."/>
            <person name="Newes C."/>
            <person name="Nguyen C."/>
            <person name="Nguyen N."/>
            <person name="Nguyen T."/>
            <person name="Nicol R."/>
            <person name="Nielsen C."/>
            <person name="Nizzari M."/>
            <person name="Norbu C."/>
            <person name="Norbu N."/>
            <person name="O'donnell P."/>
            <person name="Okoawo O."/>
            <person name="O'leary S."/>
            <person name="Omotosho B."/>
            <person name="O'neill K."/>
            <person name="Osman S."/>
            <person name="Parker S."/>
            <person name="Perrin D."/>
            <person name="Phunkhang P."/>
            <person name="Piqani B."/>
            <person name="Purcell S."/>
            <person name="Rachupka T."/>
            <person name="Ramasamy U."/>
            <person name="Rameau R."/>
            <person name="Ray V."/>
            <person name="Raymond C."/>
            <person name="Retta R."/>
            <person name="Richardson S."/>
            <person name="Rise C."/>
            <person name="Rodriguez J."/>
            <person name="Rogers J."/>
            <person name="Rogov P."/>
            <person name="Rutman M."/>
            <person name="Schupbach R."/>
            <person name="Seaman C."/>
            <person name="Settipalli S."/>
            <person name="Sharpe T."/>
            <person name="Sheridan J."/>
            <person name="Sherpa N."/>
            <person name="Shi J."/>
            <person name="Smirnov S."/>
            <person name="Smith C."/>
            <person name="Sougnez C."/>
            <person name="Spencer B."/>
            <person name="Stalker J."/>
            <person name="Stange-thomann N."/>
            <person name="Stavropoulos S."/>
            <person name="Stetson K."/>
            <person name="Stone C."/>
            <person name="Stone S."/>
            <person name="Stubbs M."/>
            <person name="Talamas J."/>
            <person name="Tchuinga P."/>
            <person name="Tenzing P."/>
            <person name="Tesfaye S."/>
            <person name="Theodore J."/>
            <person name="Thoulutsang Y."/>
            <person name="Topham K."/>
            <person name="Towey S."/>
            <person name="Tsamla T."/>
            <person name="Tsomo N."/>
            <person name="Vallee D."/>
            <person name="Vassiliev H."/>
            <person name="Venkataraman V."/>
            <person name="Vinson J."/>
            <person name="Vo A."/>
            <person name="Wade C."/>
            <person name="Wang S."/>
            <person name="Wangchuk T."/>
            <person name="Wangdi T."/>
            <person name="Whittaker C."/>
            <person name="Wilkinson J."/>
            <person name="Wu Y."/>
            <person name="Wyman D."/>
            <person name="Yadav S."/>
            <person name="Yang S."/>
            <person name="Yang X."/>
            <person name="Yeager S."/>
            <person name="Yee E."/>
            <person name="Young G."/>
            <person name="Zainoun J."/>
            <person name="Zembeck L."/>
            <person name="Zimmer A."/>
            <person name="Zody M."/>
            <person name="Lander E."/>
        </authorList>
    </citation>
    <scope>NUCLEOTIDE SEQUENCE [LARGE SCALE GENOMIC DNA]</scope>
</reference>
<feature type="domain" description="Ig-like" evidence="7">
    <location>
        <begin position="41"/>
        <end position="115"/>
    </location>
</feature>
<keyword evidence="6" id="KW-0393">Immunoglobulin domain</keyword>
<dbReference type="PANTHER" id="PTHR35971">
    <property type="entry name" value="SI:DKEY-31G6.6"/>
    <property type="match status" value="1"/>
</dbReference>
<dbReference type="HOGENOM" id="CLU_1932237_0_0_1"/>
<dbReference type="GO" id="GO:0005737">
    <property type="term" value="C:cytoplasm"/>
    <property type="evidence" value="ECO:0007669"/>
    <property type="project" value="UniProtKB-SubCell"/>
</dbReference>
<evidence type="ECO:0000256" key="4">
    <source>
        <dbReference type="ARBA" id="ARBA00022737"/>
    </source>
</evidence>
<keyword evidence="2" id="KW-0963">Cytoplasm</keyword>
<protein>
    <recommendedName>
        <fullName evidence="7">Ig-like domain-containing protein</fullName>
    </recommendedName>
</protein>
<evidence type="ECO:0000256" key="6">
    <source>
        <dbReference type="ARBA" id="ARBA00023319"/>
    </source>
</evidence>
<evidence type="ECO:0000259" key="7">
    <source>
        <dbReference type="PROSITE" id="PS50835"/>
    </source>
</evidence>
<keyword evidence="4" id="KW-0677">Repeat</keyword>
<reference evidence="8" key="3">
    <citation type="submission" date="2025-09" db="UniProtKB">
        <authorList>
            <consortium name="Ensembl"/>
        </authorList>
    </citation>
    <scope>IDENTIFICATION</scope>
</reference>
<evidence type="ECO:0000256" key="1">
    <source>
        <dbReference type="ARBA" id="ARBA00004496"/>
    </source>
</evidence>
<dbReference type="SMART" id="SM00409">
    <property type="entry name" value="IG"/>
    <property type="match status" value="1"/>
</dbReference>
<keyword evidence="5" id="KW-1015">Disulfide bond</keyword>
<proteinExistence type="predicted"/>
<reference evidence="8" key="2">
    <citation type="submission" date="2025-08" db="UniProtKB">
        <authorList>
            <consortium name="Ensembl"/>
        </authorList>
    </citation>
    <scope>IDENTIFICATION</scope>
</reference>
<dbReference type="Ensembl" id="ENSCSAVT00000018077.1">
    <property type="protein sequence ID" value="ENSCSAVP00000017883.1"/>
    <property type="gene ID" value="ENSCSAVG00000010522.1"/>
</dbReference>
<dbReference type="InterPro" id="IPR013098">
    <property type="entry name" value="Ig_I-set"/>
</dbReference>
<keyword evidence="9" id="KW-1185">Reference proteome</keyword>
<dbReference type="GeneTree" id="ENSGT00940000157698"/>
<keyword evidence="3" id="KW-0597">Phosphoprotein</keyword>
<dbReference type="PANTHER" id="PTHR35971:SF5">
    <property type="entry name" value="OBSCURIN LIKE CYTOSKELETAL ADAPTOR 1"/>
    <property type="match status" value="1"/>
</dbReference>
<name>H2ZJW7_CIOSA</name>
<dbReference type="InterPro" id="IPR003599">
    <property type="entry name" value="Ig_sub"/>
</dbReference>
<evidence type="ECO:0000313" key="8">
    <source>
        <dbReference type="Ensembl" id="ENSCSAVP00000017883.1"/>
    </source>
</evidence>